<dbReference type="PANTHER" id="PTHR32305:SF15">
    <property type="entry name" value="PROTEIN RHSA-RELATED"/>
    <property type="match status" value="1"/>
</dbReference>
<reference evidence="2" key="1">
    <citation type="submission" date="2020-10" db="EMBL/GenBank/DDBJ databases">
        <title>Whole-genome sequence of Luteibacter sp. EIF3.</title>
        <authorList>
            <person name="Friedrich I."/>
            <person name="Hertel R."/>
            <person name="Daniel R."/>
        </authorList>
    </citation>
    <scope>NUCLEOTIDE SEQUENCE</scope>
    <source>
        <strain evidence="2">EIF3</strain>
    </source>
</reference>
<feature type="region of interest" description="Disordered" evidence="1">
    <location>
        <begin position="66"/>
        <end position="111"/>
    </location>
</feature>
<sequence length="111" mass="11979">MWLPGQYFDAESGLSYNVNRDYEAVSGRYVQSDPLGLTGGISTYIYASGNPLTSFDASGLTDLNLFKPGSPPSTTSKPAGATSADLRRMPTVLISQQGRHRTHLPGRSLDR</sequence>
<feature type="compositionally biased region" description="Low complexity" evidence="1">
    <location>
        <begin position="72"/>
        <end position="84"/>
    </location>
</feature>
<organism evidence="2 3">
    <name type="scientific">Luteibacter flocculans</name>
    <dbReference type="NCBI Taxonomy" id="2780091"/>
    <lineage>
        <taxon>Bacteria</taxon>
        <taxon>Pseudomonadati</taxon>
        <taxon>Pseudomonadota</taxon>
        <taxon>Gammaproteobacteria</taxon>
        <taxon>Lysobacterales</taxon>
        <taxon>Rhodanobacteraceae</taxon>
        <taxon>Luteibacter</taxon>
    </lineage>
</organism>
<dbReference type="PANTHER" id="PTHR32305">
    <property type="match status" value="1"/>
</dbReference>
<dbReference type="InterPro" id="IPR022385">
    <property type="entry name" value="Rhs_assc_core"/>
</dbReference>
<dbReference type="NCBIfam" id="TIGR03696">
    <property type="entry name" value="Rhs_assc_core"/>
    <property type="match status" value="1"/>
</dbReference>
<evidence type="ECO:0000313" key="3">
    <source>
        <dbReference type="Proteomes" id="UP001056681"/>
    </source>
</evidence>
<dbReference type="Proteomes" id="UP001056681">
    <property type="component" value="Chromosome"/>
</dbReference>
<evidence type="ECO:0000313" key="2">
    <source>
        <dbReference type="EMBL" id="URL59853.1"/>
    </source>
</evidence>
<keyword evidence="3" id="KW-1185">Reference proteome</keyword>
<protein>
    <submittedName>
        <fullName evidence="2">RHS repeat-associated core domain-containing protein</fullName>
    </submittedName>
</protein>
<dbReference type="InterPro" id="IPR050708">
    <property type="entry name" value="T6SS_VgrG/RHS"/>
</dbReference>
<name>A0ABY4T4L6_9GAMM</name>
<dbReference type="EMBL" id="CP063231">
    <property type="protein sequence ID" value="URL59853.1"/>
    <property type="molecule type" value="Genomic_DNA"/>
</dbReference>
<gene>
    <name evidence="2" type="ORF">IM816_07115</name>
</gene>
<evidence type="ECO:0000256" key="1">
    <source>
        <dbReference type="SAM" id="MobiDB-lite"/>
    </source>
</evidence>
<dbReference type="PRINTS" id="PR00394">
    <property type="entry name" value="RHSPROTEIN"/>
</dbReference>
<proteinExistence type="predicted"/>
<accession>A0ABY4T4L6</accession>
<dbReference type="Gene3D" id="2.180.10.10">
    <property type="entry name" value="RHS repeat-associated core"/>
    <property type="match status" value="1"/>
</dbReference>
<dbReference type="RefSeq" id="WP_250340341.1">
    <property type="nucleotide sequence ID" value="NZ_CP063231.1"/>
</dbReference>